<keyword evidence="2" id="KW-1185">Reference proteome</keyword>
<reference evidence="1 2" key="1">
    <citation type="submission" date="2024-06" db="EMBL/GenBank/DDBJ databases">
        <authorList>
            <person name="Li F."/>
        </authorList>
    </citation>
    <scope>NUCLEOTIDE SEQUENCE [LARGE SCALE GENOMIC DNA]</scope>
    <source>
        <strain evidence="1 2">GXAS 311</strain>
    </source>
</reference>
<dbReference type="Pfam" id="PF12973">
    <property type="entry name" value="Cupin_7"/>
    <property type="match status" value="1"/>
</dbReference>
<name>A0ABV2BSE1_9GAMM</name>
<evidence type="ECO:0000313" key="2">
    <source>
        <dbReference type="Proteomes" id="UP001548189"/>
    </source>
</evidence>
<gene>
    <name evidence="1" type="ORF">ABVT43_06930</name>
</gene>
<proteinExistence type="predicted"/>
<dbReference type="Gene3D" id="2.60.120.10">
    <property type="entry name" value="Jelly Rolls"/>
    <property type="match status" value="1"/>
</dbReference>
<dbReference type="NCBIfam" id="TIGR02451">
    <property type="entry name" value="anti_sig_ChrR"/>
    <property type="match status" value="1"/>
</dbReference>
<sequence>MKHHPDIDLLLKFASGQLEPALSIAVGLHQLECQFCREQIETFEMFGGDTLENLQGWPVINSPQGMTPFHTKGTTETMASGVDECVAEVSTGELLDSGFEKLLQHLEGDSSCSQIADSEYENNAQMAWADLPIAQIDRPIFSQLNNRQFDELPWKKVTRKIWRSQIELQDADLCIEIFKFSPHAKIPKHTHCGREFTLVLEGDFSDQDGNYASGEFIEKNQHNEHQPVAGEQGCICLAVTDAPLKFTGALGPFINWLNR</sequence>
<comment type="caution">
    <text evidence="1">The sequence shown here is derived from an EMBL/GenBank/DDBJ whole genome shotgun (WGS) entry which is preliminary data.</text>
</comment>
<dbReference type="SUPFAM" id="SSF51182">
    <property type="entry name" value="RmlC-like cupins"/>
    <property type="match status" value="1"/>
</dbReference>
<dbReference type="InterPro" id="IPR014710">
    <property type="entry name" value="RmlC-like_jellyroll"/>
</dbReference>
<dbReference type="InterPro" id="IPR025979">
    <property type="entry name" value="ChrR-like_cupin_dom"/>
</dbReference>
<accession>A0ABV2BSE1</accession>
<dbReference type="InterPro" id="IPR041916">
    <property type="entry name" value="Anti_sigma_zinc_sf"/>
</dbReference>
<evidence type="ECO:0000313" key="1">
    <source>
        <dbReference type="EMBL" id="MET1254851.1"/>
    </source>
</evidence>
<dbReference type="EMBL" id="JBEVCJ010000006">
    <property type="protein sequence ID" value="MET1254851.1"/>
    <property type="molecule type" value="Genomic_DNA"/>
</dbReference>
<dbReference type="InterPro" id="IPR012807">
    <property type="entry name" value="Anti-sigma_ChrR"/>
</dbReference>
<dbReference type="Proteomes" id="UP001548189">
    <property type="component" value="Unassembled WGS sequence"/>
</dbReference>
<dbReference type="Gene3D" id="1.10.10.1320">
    <property type="entry name" value="Anti-sigma factor, zinc-finger domain"/>
    <property type="match status" value="1"/>
</dbReference>
<organism evidence="1 2">
    <name type="scientific">Aliikangiella maris</name>
    <dbReference type="NCBI Taxonomy" id="3162458"/>
    <lineage>
        <taxon>Bacteria</taxon>
        <taxon>Pseudomonadati</taxon>
        <taxon>Pseudomonadota</taxon>
        <taxon>Gammaproteobacteria</taxon>
        <taxon>Oceanospirillales</taxon>
        <taxon>Pleioneaceae</taxon>
        <taxon>Aliikangiella</taxon>
    </lineage>
</organism>
<protein>
    <submittedName>
        <fullName evidence="1">ChrR family anti-sigma-E factor</fullName>
    </submittedName>
</protein>
<dbReference type="InterPro" id="IPR011051">
    <property type="entry name" value="RmlC_Cupin_sf"/>
</dbReference>